<dbReference type="AlphaFoldDB" id="B2KBP2"/>
<dbReference type="OrthoDB" id="9804152at2"/>
<dbReference type="Proteomes" id="UP000001029">
    <property type="component" value="Chromosome"/>
</dbReference>
<evidence type="ECO:0000313" key="7">
    <source>
        <dbReference type="EMBL" id="ACC97729.1"/>
    </source>
</evidence>
<dbReference type="EMBL" id="CP001055">
    <property type="protein sequence ID" value="ACC97729.1"/>
    <property type="molecule type" value="Genomic_DNA"/>
</dbReference>
<dbReference type="RefSeq" id="WP_012414344.1">
    <property type="nucleotide sequence ID" value="NC_010644.1"/>
</dbReference>
<keyword evidence="3 6" id="KW-0812">Transmembrane</keyword>
<evidence type="ECO:0000313" key="8">
    <source>
        <dbReference type="Proteomes" id="UP000001029"/>
    </source>
</evidence>
<keyword evidence="8" id="KW-1185">Reference proteome</keyword>
<gene>
    <name evidence="7" type="ordered locus">Emin_0165</name>
</gene>
<reference evidence="7 8" key="1">
    <citation type="journal article" date="2009" name="Appl. Environ. Microbiol.">
        <title>Genomic analysis of 'Elusimicrobium minutum,' the first cultivated representative of the phylum 'Elusimicrobia' (formerly termite group 1).</title>
        <authorList>
            <person name="Herlemann D.P.R."/>
            <person name="Geissinger O."/>
            <person name="Ikeda-Ohtsubo W."/>
            <person name="Kunin V."/>
            <person name="Sun H."/>
            <person name="Lapidus A."/>
            <person name="Hugenholtz P."/>
            <person name="Brune A."/>
        </authorList>
    </citation>
    <scope>NUCLEOTIDE SEQUENCE [LARGE SCALE GENOMIC DNA]</scope>
    <source>
        <strain evidence="7 8">Pei191</strain>
    </source>
</reference>
<dbReference type="KEGG" id="emi:Emin_0165"/>
<dbReference type="SUPFAM" id="SSF140478">
    <property type="entry name" value="LemA-like"/>
    <property type="match status" value="1"/>
</dbReference>
<dbReference type="Gene3D" id="1.20.1440.20">
    <property type="entry name" value="LemA-like domain"/>
    <property type="match status" value="1"/>
</dbReference>
<dbReference type="Pfam" id="PF04011">
    <property type="entry name" value="LemA"/>
    <property type="match status" value="1"/>
</dbReference>
<keyword evidence="5 6" id="KW-0472">Membrane</keyword>
<comment type="similarity">
    <text evidence="2">Belongs to the LemA family.</text>
</comment>
<evidence type="ECO:0000256" key="2">
    <source>
        <dbReference type="ARBA" id="ARBA00008854"/>
    </source>
</evidence>
<dbReference type="PANTHER" id="PTHR34478">
    <property type="entry name" value="PROTEIN LEMA"/>
    <property type="match status" value="1"/>
</dbReference>
<keyword evidence="4 6" id="KW-1133">Transmembrane helix</keyword>
<dbReference type="PANTHER" id="PTHR34478:SF2">
    <property type="entry name" value="MEMBRANE PROTEIN"/>
    <property type="match status" value="1"/>
</dbReference>
<dbReference type="GO" id="GO:0016020">
    <property type="term" value="C:membrane"/>
    <property type="evidence" value="ECO:0007669"/>
    <property type="project" value="UniProtKB-SubCell"/>
</dbReference>
<dbReference type="InterPro" id="IPR023353">
    <property type="entry name" value="LemA-like_dom_sf"/>
</dbReference>
<name>B2KBP2_ELUMP</name>
<proteinExistence type="inferred from homology"/>
<evidence type="ECO:0000256" key="3">
    <source>
        <dbReference type="ARBA" id="ARBA00022692"/>
    </source>
</evidence>
<evidence type="ECO:0000256" key="5">
    <source>
        <dbReference type="ARBA" id="ARBA00023136"/>
    </source>
</evidence>
<accession>B2KBP2</accession>
<feature type="transmembrane region" description="Helical" evidence="6">
    <location>
        <begin position="6"/>
        <end position="24"/>
    </location>
</feature>
<comment type="subcellular location">
    <subcellularLocation>
        <location evidence="1">Membrane</location>
        <topology evidence="1">Single-pass membrane protein</topology>
    </subcellularLocation>
</comment>
<evidence type="ECO:0000256" key="4">
    <source>
        <dbReference type="ARBA" id="ARBA00022989"/>
    </source>
</evidence>
<evidence type="ECO:0000256" key="6">
    <source>
        <dbReference type="SAM" id="Phobius"/>
    </source>
</evidence>
<evidence type="ECO:0000256" key="1">
    <source>
        <dbReference type="ARBA" id="ARBA00004167"/>
    </source>
</evidence>
<organism evidence="7 8">
    <name type="scientific">Elusimicrobium minutum (strain Pei191)</name>
    <dbReference type="NCBI Taxonomy" id="445932"/>
    <lineage>
        <taxon>Bacteria</taxon>
        <taxon>Pseudomonadati</taxon>
        <taxon>Elusimicrobiota</taxon>
        <taxon>Elusimicrobia</taxon>
        <taxon>Elusimicrobiales</taxon>
        <taxon>Elusimicrobiaceae</taxon>
        <taxon>Elusimicrobium</taxon>
    </lineage>
</organism>
<protein>
    <submittedName>
        <fullName evidence="7">LemA family protein</fullName>
    </submittedName>
</protein>
<dbReference type="HOGENOM" id="CLU_056714_0_1_0"/>
<sequence>MIKIFFILIIVLLIAAVLIFNKLISLRNRVKEAWSGVLVQLKLRYDLVNNLVQTVKAYARHEQQTLTAVVSARNIAQTAVSPQAKGGAEPKLSGAIKSIFMLSEQYPPLKADKNFLELQNQLVKIEQNIQMARRYYNGSVRDLNNTVSRFPTNIVAKLFNFNEETFFELENQNERLAPKTNF</sequence>
<dbReference type="STRING" id="445932.Emin_0165"/>
<dbReference type="InterPro" id="IPR007156">
    <property type="entry name" value="MamQ_LemA"/>
</dbReference>